<name>A0A2S7Y082_BEABA</name>
<protein>
    <submittedName>
        <fullName evidence="8">Uncharacterized protein</fullName>
    </submittedName>
</protein>
<evidence type="ECO:0000256" key="4">
    <source>
        <dbReference type="ARBA" id="ARBA00022692"/>
    </source>
</evidence>
<keyword evidence="3" id="KW-1003">Cell membrane</keyword>
<dbReference type="EMBL" id="JRHA01000001">
    <property type="protein sequence ID" value="PQK09567.1"/>
    <property type="molecule type" value="Genomic_DNA"/>
</dbReference>
<gene>
    <name evidence="8" type="ORF">BB8028_0001g16360</name>
</gene>
<keyword evidence="2" id="KW-0813">Transport</keyword>
<evidence type="ECO:0000313" key="9">
    <source>
        <dbReference type="Proteomes" id="UP000237441"/>
    </source>
</evidence>
<evidence type="ECO:0000256" key="7">
    <source>
        <dbReference type="SAM" id="Phobius"/>
    </source>
</evidence>
<keyword evidence="5 7" id="KW-1133">Transmembrane helix</keyword>
<evidence type="ECO:0000256" key="6">
    <source>
        <dbReference type="ARBA" id="ARBA00023136"/>
    </source>
</evidence>
<evidence type="ECO:0000256" key="5">
    <source>
        <dbReference type="ARBA" id="ARBA00022989"/>
    </source>
</evidence>
<comment type="caution">
    <text evidence="8">The sequence shown here is derived from an EMBL/GenBank/DDBJ whole genome shotgun (WGS) entry which is preliminary data.</text>
</comment>
<evidence type="ECO:0000256" key="2">
    <source>
        <dbReference type="ARBA" id="ARBA00022448"/>
    </source>
</evidence>
<evidence type="ECO:0000313" key="8">
    <source>
        <dbReference type="EMBL" id="PQK09567.1"/>
    </source>
</evidence>
<organism evidence="8 9">
    <name type="scientific">Beauveria bassiana</name>
    <name type="common">White muscardine disease fungus</name>
    <name type="synonym">Tritirachium shiotae</name>
    <dbReference type="NCBI Taxonomy" id="176275"/>
    <lineage>
        <taxon>Eukaryota</taxon>
        <taxon>Fungi</taxon>
        <taxon>Dikarya</taxon>
        <taxon>Ascomycota</taxon>
        <taxon>Pezizomycotina</taxon>
        <taxon>Sordariomycetes</taxon>
        <taxon>Hypocreomycetidae</taxon>
        <taxon>Hypocreales</taxon>
        <taxon>Cordycipitaceae</taxon>
        <taxon>Beauveria</taxon>
    </lineage>
</organism>
<keyword evidence="4 7" id="KW-0812">Transmembrane</keyword>
<reference evidence="8 9" key="1">
    <citation type="submission" date="2016-07" db="EMBL/GenBank/DDBJ databases">
        <title>Comparative genomics of the entomopathogenic fungus Beauveria bassiana.</title>
        <authorList>
            <person name="Valero Jimenez C.A."/>
            <person name="Zwaan B.J."/>
            <person name="Van Kan J.A."/>
            <person name="Takken W."/>
            <person name="Debets A.J."/>
            <person name="Schoustra S.E."/>
            <person name="Koenraadt C.J."/>
        </authorList>
    </citation>
    <scope>NUCLEOTIDE SEQUENCE [LARGE SCALE GENOMIC DNA]</scope>
    <source>
        <strain evidence="8 9">ARSEF 8028</strain>
    </source>
</reference>
<feature type="transmembrane region" description="Helical" evidence="7">
    <location>
        <begin position="62"/>
        <end position="84"/>
    </location>
</feature>
<evidence type="ECO:0000256" key="1">
    <source>
        <dbReference type="ARBA" id="ARBA00004651"/>
    </source>
</evidence>
<dbReference type="PANTHER" id="PTHR23502">
    <property type="entry name" value="MAJOR FACILITATOR SUPERFAMILY"/>
    <property type="match status" value="1"/>
</dbReference>
<keyword evidence="6 7" id="KW-0472">Membrane</keyword>
<evidence type="ECO:0000256" key="3">
    <source>
        <dbReference type="ARBA" id="ARBA00022475"/>
    </source>
</evidence>
<sequence>MVRLPETLVTAILQGKRQKRHREAYVAGRDTWKMEEEAAEVSLLATYKTVVARSWALLFDPISALCAAYMGLVFLLRLMLFSVYPIMFHEIRGLVDNECSAAYIRRRSGCCYRRHFHLFERRGNLVPEDHLRNAKIRGIGFPICMFWLAWTGQYARCVPTIVSQPLRGDELELL</sequence>
<dbReference type="GO" id="GO:0005886">
    <property type="term" value="C:plasma membrane"/>
    <property type="evidence" value="ECO:0007669"/>
    <property type="project" value="UniProtKB-SubCell"/>
</dbReference>
<dbReference type="Proteomes" id="UP000237441">
    <property type="component" value="Unassembled WGS sequence"/>
</dbReference>
<comment type="subcellular location">
    <subcellularLocation>
        <location evidence="1">Cell membrane</location>
        <topology evidence="1">Multi-pass membrane protein</topology>
    </subcellularLocation>
</comment>
<proteinExistence type="predicted"/>
<accession>A0A2S7Y082</accession>
<dbReference type="GO" id="GO:0022857">
    <property type="term" value="F:transmembrane transporter activity"/>
    <property type="evidence" value="ECO:0007669"/>
    <property type="project" value="TreeGrafter"/>
</dbReference>
<dbReference type="AlphaFoldDB" id="A0A2S7Y082"/>
<dbReference type="PANTHER" id="PTHR23502:SF186">
    <property type="entry name" value="MAJOR FACILITATOR SUPERFAMILY (MFS) PROFILE DOMAIN-CONTAINING PROTEIN"/>
    <property type="match status" value="1"/>
</dbReference>